<dbReference type="RefSeq" id="XP_040772690.1">
    <property type="nucleotide sequence ID" value="XM_040925757.1"/>
</dbReference>
<dbReference type="EMBL" id="MU032351">
    <property type="protein sequence ID" value="KAF3761711.1"/>
    <property type="molecule type" value="Genomic_DNA"/>
</dbReference>
<accession>A0A9P4XVQ2</accession>
<protein>
    <submittedName>
        <fullName evidence="3">Uncharacterized protein</fullName>
    </submittedName>
</protein>
<keyword evidence="4" id="KW-1185">Reference proteome</keyword>
<evidence type="ECO:0000313" key="4">
    <source>
        <dbReference type="Proteomes" id="UP000803844"/>
    </source>
</evidence>
<keyword evidence="2" id="KW-0472">Membrane</keyword>
<dbReference type="OrthoDB" id="5244822at2759"/>
<keyword evidence="2" id="KW-0812">Transmembrane</keyword>
<dbReference type="GeneID" id="63842886"/>
<proteinExistence type="predicted"/>
<gene>
    <name evidence="3" type="ORF">M406DRAFT_74653</name>
</gene>
<feature type="transmembrane region" description="Helical" evidence="2">
    <location>
        <begin position="54"/>
        <end position="78"/>
    </location>
</feature>
<keyword evidence="2" id="KW-1133">Transmembrane helix</keyword>
<organism evidence="3 4">
    <name type="scientific">Cryphonectria parasitica (strain ATCC 38755 / EP155)</name>
    <dbReference type="NCBI Taxonomy" id="660469"/>
    <lineage>
        <taxon>Eukaryota</taxon>
        <taxon>Fungi</taxon>
        <taxon>Dikarya</taxon>
        <taxon>Ascomycota</taxon>
        <taxon>Pezizomycotina</taxon>
        <taxon>Sordariomycetes</taxon>
        <taxon>Sordariomycetidae</taxon>
        <taxon>Diaporthales</taxon>
        <taxon>Cryphonectriaceae</taxon>
        <taxon>Cryphonectria-Endothia species complex</taxon>
        <taxon>Cryphonectria</taxon>
    </lineage>
</organism>
<comment type="caution">
    <text evidence="3">The sequence shown here is derived from an EMBL/GenBank/DDBJ whole genome shotgun (WGS) entry which is preliminary data.</text>
</comment>
<evidence type="ECO:0000256" key="2">
    <source>
        <dbReference type="SAM" id="Phobius"/>
    </source>
</evidence>
<reference evidence="3" key="1">
    <citation type="journal article" date="2020" name="Phytopathology">
        <title>Genome sequence of the chestnut blight fungus Cryphonectria parasitica EP155: A fundamental resource for an archetypical invasive plant pathogen.</title>
        <authorList>
            <person name="Crouch J.A."/>
            <person name="Dawe A."/>
            <person name="Aerts A."/>
            <person name="Barry K."/>
            <person name="Churchill A.C.L."/>
            <person name="Grimwood J."/>
            <person name="Hillman B."/>
            <person name="Milgroom M.G."/>
            <person name="Pangilinan J."/>
            <person name="Smith M."/>
            <person name="Salamov A."/>
            <person name="Schmutz J."/>
            <person name="Yadav J."/>
            <person name="Grigoriev I.V."/>
            <person name="Nuss D."/>
        </authorList>
    </citation>
    <scope>NUCLEOTIDE SEQUENCE</scope>
    <source>
        <strain evidence="3">EP155</strain>
    </source>
</reference>
<name>A0A9P4XVQ2_CRYP1</name>
<evidence type="ECO:0000313" key="3">
    <source>
        <dbReference type="EMBL" id="KAF3761711.1"/>
    </source>
</evidence>
<feature type="compositionally biased region" description="Low complexity" evidence="1">
    <location>
        <begin position="122"/>
        <end position="133"/>
    </location>
</feature>
<dbReference type="Proteomes" id="UP000803844">
    <property type="component" value="Unassembled WGS sequence"/>
</dbReference>
<sequence length="308" mass="33139">MSHDTPPRGIDVELQSLGSGSRFSQIPLSHPNPLSIGAEVYHAKEYQRKRTRCTIITIVTLAVLLLIATTAFGTLYGLQAGEAPAVQVLTTTASRTRVLTSVFTTAATSTKSTTHTEKETETSTTTTTQAAPSPITPPLNETSYCIPKGIYGGVELRDINSNYAVEITGEIQDAVRTGLDVGDQNYLALALRSIFECVTEIELRLIAACQSGYLRMFNGIACLGVNPEYSTTHPGVVIPTNTTTVIVVKTKTSTALPVMSLTATTTVEVLRTTTPVVWTTRKTTLPPLTGFGVPLREKWATQETFKTG</sequence>
<evidence type="ECO:0000256" key="1">
    <source>
        <dbReference type="SAM" id="MobiDB-lite"/>
    </source>
</evidence>
<dbReference type="AlphaFoldDB" id="A0A9P4XVQ2"/>
<feature type="region of interest" description="Disordered" evidence="1">
    <location>
        <begin position="109"/>
        <end position="134"/>
    </location>
</feature>